<evidence type="ECO:0000256" key="1">
    <source>
        <dbReference type="SAM" id="Phobius"/>
    </source>
</evidence>
<gene>
    <name evidence="3" type="ORF">GCM10023171_10670</name>
</gene>
<keyword evidence="1" id="KW-1133">Transmembrane helix</keyword>
<name>A0ABP8P7J2_9MICO</name>
<keyword evidence="1" id="KW-0812">Transmembrane</keyword>
<reference evidence="4" key="1">
    <citation type="journal article" date="2019" name="Int. J. Syst. Evol. Microbiol.">
        <title>The Global Catalogue of Microorganisms (GCM) 10K type strain sequencing project: providing services to taxonomists for standard genome sequencing and annotation.</title>
        <authorList>
            <consortium name="The Broad Institute Genomics Platform"/>
            <consortium name="The Broad Institute Genome Sequencing Center for Infectious Disease"/>
            <person name="Wu L."/>
            <person name="Ma J."/>
        </authorList>
    </citation>
    <scope>NUCLEOTIDE SEQUENCE [LARGE SCALE GENOMIC DNA]</scope>
    <source>
        <strain evidence="4">JCM 17839</strain>
    </source>
</reference>
<protein>
    <recommendedName>
        <fullName evidence="2">Phage tail tape measure protein domain-containing protein</fullName>
    </recommendedName>
</protein>
<dbReference type="RefSeq" id="WP_345185090.1">
    <property type="nucleotide sequence ID" value="NZ_BAABGP010000008.1"/>
</dbReference>
<dbReference type="EMBL" id="BAABGP010000008">
    <property type="protein sequence ID" value="GAA4481787.1"/>
    <property type="molecule type" value="Genomic_DNA"/>
</dbReference>
<proteinExistence type="predicted"/>
<organism evidence="3 4">
    <name type="scientific">Microbacterium panaciterrae</name>
    <dbReference type="NCBI Taxonomy" id="985759"/>
    <lineage>
        <taxon>Bacteria</taxon>
        <taxon>Bacillati</taxon>
        <taxon>Actinomycetota</taxon>
        <taxon>Actinomycetes</taxon>
        <taxon>Micrococcales</taxon>
        <taxon>Microbacteriaceae</taxon>
        <taxon>Microbacterium</taxon>
    </lineage>
</organism>
<dbReference type="Proteomes" id="UP001500731">
    <property type="component" value="Unassembled WGS sequence"/>
</dbReference>
<dbReference type="Pfam" id="PF10145">
    <property type="entry name" value="PhageMin_Tail"/>
    <property type="match status" value="1"/>
</dbReference>
<dbReference type="InterPro" id="IPR010090">
    <property type="entry name" value="Phage_tape_meas"/>
</dbReference>
<keyword evidence="1" id="KW-0472">Membrane</keyword>
<evidence type="ECO:0000313" key="4">
    <source>
        <dbReference type="Proteomes" id="UP001500731"/>
    </source>
</evidence>
<evidence type="ECO:0000313" key="3">
    <source>
        <dbReference type="EMBL" id="GAA4481787.1"/>
    </source>
</evidence>
<feature type="transmembrane region" description="Helical" evidence="1">
    <location>
        <begin position="581"/>
        <end position="604"/>
    </location>
</feature>
<dbReference type="NCBIfam" id="TIGR01760">
    <property type="entry name" value="tape_meas_TP901"/>
    <property type="match status" value="1"/>
</dbReference>
<feature type="domain" description="Phage tail tape measure protein" evidence="2">
    <location>
        <begin position="218"/>
        <end position="411"/>
    </location>
</feature>
<evidence type="ECO:0000259" key="2">
    <source>
        <dbReference type="Pfam" id="PF10145"/>
    </source>
</evidence>
<sequence>MADNVNENVLRLVVQGQADLEKVVALVRQLEQETGTSSQAMNKALGGVSTSFKELAGVANTTKTAVAIPAGSTASWDTLKAKVLEAAGAYRTLNQARLASGQTPVSAQQFLASPANTKSVSQADLNAFQQGSNISLLDAASQGAIQSLPRLRYALYDVAQTATYTGIAMTGLSIAVGAVSIKMDRQFADVVRTTGTYMDTTGHQTEALRAQFDNLFSQIPTSWGDLTQIGALAGQLGIANQDVAEFTKLVAQFAATTNVTVDQAGTAFGRLAALLDIPSAKFQNFGSAVLRVGVNSVATESQILSLSTQIAPMARVAGFTADQVVGLSGALASLGVQPELARGTVTRLFTNIATSVANGGTKLDAFARLSNESAAQFSQSWGTDASGALQTLLNSIGNLDQSQAIQALQDIGVKSARDIPTMLRLAQNTDLLAKALKDAKGGWDSGADVAQHYNVITSTIAEKIRILVNNFQLLIEHVGKSTSVLGGFVDGLIGLVGWLQKLVDNPFSATIAGILLTITLLGGVTLIAVGGMARFAASLFAVRTAATEMGISTTASALSVNTLTTALLGAEAAAGGAGKTVAALGIGLRFLGVAAIAMIAVPLVDQLHSWALEADGASVNADRLAKALNGVASGSTSKQDLADINAQIKAIGKSTADGLAATTSSGAPRAGRITTGIQNDLNSAGKQLDAGLASLGKKQADFAFANDWLNPTINQLQKFAQAYADAWSKASTATQQQAVLDSFDQLKERAKDAALAGGQSARDFEEGWRVNMAPAIAAIGTGVNAQKLLAEQSKQTADDISNAIKDILDAQESVLAVQNSVYSLGSALGENGAQWSVYSEAGRANMGALMAVVKAIAADTPGDSQTIASNLQALFNTIVQGGYASANQLSFLQDMITSLAGGKTVQPAVQDFSSFFAGIDTGAQKAQDKLDQMAKAAQKSAQEAVKEVRTLIDYANDLGGVFSRAFDIRFGGQQGLDSIASGWAKIKQQIADADQKLSDLYSKQSQLAASKSTKEYQLGIAQTYGDAKQAAQLRADIGDINTQMAANQQEIIKAQDMMTASLQGNSAAAIQNRSDILSLVQSYDSYVKTLAASGLSQDELKVRVAQLKQEFIAQATQMGFSGQEIDVYANHFDDLITVINNIPPANVSVSGLGPAEAALREFFARAKQQIANTPLDVPVHVQAPDYGKLSRGQALTAQIAALQALMLPHAGTDSQVSRNYDLLARIQALSSQLSSGNYSDGGYTGAGAPLDIAGNVHRDEYVMSKPAVNFFGVGFMDRLHMAGKNGSFAGFSGASDGGRWNPADIDTLARAIAYYSPSLQIGSEAIGNAARAANITANSLGRY</sequence>
<keyword evidence="4" id="KW-1185">Reference proteome</keyword>
<comment type="caution">
    <text evidence="3">The sequence shown here is derived from an EMBL/GenBank/DDBJ whole genome shotgun (WGS) entry which is preliminary data.</text>
</comment>
<feature type="transmembrane region" description="Helical" evidence="1">
    <location>
        <begin position="511"/>
        <end position="537"/>
    </location>
</feature>
<accession>A0ABP8P7J2</accession>